<sequence>MAYLSRREIDDLKPSIEKAVYKTLGSSDSSVLRAAVDCLTNGYDRRKIADKLGAYIDSKKASRLAERIQDLVEDLESSRKSKKRSYDDDRDRDRDSKKTKTISSKREDERDRDKHDKRKHNSDKDGPNKNSKMDPLPPPSKNNVALGNLKIPQASIYGIPSGLLNKGDAEKARKIAQLQAQIKSKLSTGILGNAIQIPIQPNKPQPLILDEDGRTIDKSER</sequence>
<dbReference type="EMBL" id="JAACXV010000086">
    <property type="protein sequence ID" value="KAF7283864.1"/>
    <property type="molecule type" value="Genomic_DNA"/>
</dbReference>
<reference evidence="2" key="1">
    <citation type="submission" date="2020-08" db="EMBL/GenBank/DDBJ databases">
        <title>Genome sequencing and assembly of the red palm weevil Rhynchophorus ferrugineus.</title>
        <authorList>
            <person name="Dias G.B."/>
            <person name="Bergman C.M."/>
            <person name="Manee M."/>
        </authorList>
    </citation>
    <scope>NUCLEOTIDE SEQUENCE</scope>
    <source>
        <strain evidence="2">AA-2017</strain>
        <tissue evidence="2">Whole larva</tissue>
    </source>
</reference>
<feature type="region of interest" description="Disordered" evidence="1">
    <location>
        <begin position="200"/>
        <end position="221"/>
    </location>
</feature>
<evidence type="ECO:0000256" key="1">
    <source>
        <dbReference type="SAM" id="MobiDB-lite"/>
    </source>
</evidence>
<dbReference type="AlphaFoldDB" id="A0A834IPK8"/>
<evidence type="ECO:0000313" key="2">
    <source>
        <dbReference type="EMBL" id="KAF7283864.1"/>
    </source>
</evidence>
<gene>
    <name evidence="2" type="ORF">GWI33_022898</name>
</gene>
<accession>A0A834IPK8</accession>
<organism evidence="2 3">
    <name type="scientific">Rhynchophorus ferrugineus</name>
    <name type="common">Red palm weevil</name>
    <name type="synonym">Curculio ferrugineus</name>
    <dbReference type="NCBI Taxonomy" id="354439"/>
    <lineage>
        <taxon>Eukaryota</taxon>
        <taxon>Metazoa</taxon>
        <taxon>Ecdysozoa</taxon>
        <taxon>Arthropoda</taxon>
        <taxon>Hexapoda</taxon>
        <taxon>Insecta</taxon>
        <taxon>Pterygota</taxon>
        <taxon>Neoptera</taxon>
        <taxon>Endopterygota</taxon>
        <taxon>Coleoptera</taxon>
        <taxon>Polyphaga</taxon>
        <taxon>Cucujiformia</taxon>
        <taxon>Curculionidae</taxon>
        <taxon>Dryophthorinae</taxon>
        <taxon>Rhynchophorus</taxon>
    </lineage>
</organism>
<evidence type="ECO:0000313" key="3">
    <source>
        <dbReference type="Proteomes" id="UP000625711"/>
    </source>
</evidence>
<keyword evidence="3" id="KW-1185">Reference proteome</keyword>
<feature type="compositionally biased region" description="Basic and acidic residues" evidence="1">
    <location>
        <begin position="73"/>
        <end position="114"/>
    </location>
</feature>
<protein>
    <submittedName>
        <fullName evidence="2">Uncharacterized protein</fullName>
    </submittedName>
</protein>
<feature type="compositionally biased region" description="Basic and acidic residues" evidence="1">
    <location>
        <begin position="211"/>
        <end position="221"/>
    </location>
</feature>
<comment type="caution">
    <text evidence="2">The sequence shown here is derived from an EMBL/GenBank/DDBJ whole genome shotgun (WGS) entry which is preliminary data.</text>
</comment>
<name>A0A834IPK8_RHYFE</name>
<proteinExistence type="predicted"/>
<dbReference type="OrthoDB" id="10264544at2759"/>
<feature type="region of interest" description="Disordered" evidence="1">
    <location>
        <begin position="73"/>
        <end position="146"/>
    </location>
</feature>
<dbReference type="Proteomes" id="UP000625711">
    <property type="component" value="Unassembled WGS sequence"/>
</dbReference>
<dbReference type="Gene3D" id="1.20.1390.10">
    <property type="entry name" value="PWI domain"/>
    <property type="match status" value="1"/>
</dbReference>